<dbReference type="SMR" id="A2EIB1"/>
<evidence type="ECO:0000313" key="2">
    <source>
        <dbReference type="Proteomes" id="UP000001542"/>
    </source>
</evidence>
<reference evidence="1" key="2">
    <citation type="journal article" date="2007" name="Science">
        <title>Draft genome sequence of the sexually transmitted pathogen Trichomonas vaginalis.</title>
        <authorList>
            <person name="Carlton J.M."/>
            <person name="Hirt R.P."/>
            <person name="Silva J.C."/>
            <person name="Delcher A.L."/>
            <person name="Schatz M."/>
            <person name="Zhao Q."/>
            <person name="Wortman J.R."/>
            <person name="Bidwell S.L."/>
            <person name="Alsmark U.C.M."/>
            <person name="Besteiro S."/>
            <person name="Sicheritz-Ponten T."/>
            <person name="Noel C.J."/>
            <person name="Dacks J.B."/>
            <person name="Foster P.G."/>
            <person name="Simillion C."/>
            <person name="Van de Peer Y."/>
            <person name="Miranda-Saavedra D."/>
            <person name="Barton G.J."/>
            <person name="Westrop G.D."/>
            <person name="Mueller S."/>
            <person name="Dessi D."/>
            <person name="Fiori P.L."/>
            <person name="Ren Q."/>
            <person name="Paulsen I."/>
            <person name="Zhang H."/>
            <person name="Bastida-Corcuera F.D."/>
            <person name="Simoes-Barbosa A."/>
            <person name="Brown M.T."/>
            <person name="Hayes R.D."/>
            <person name="Mukherjee M."/>
            <person name="Okumura C.Y."/>
            <person name="Schneider R."/>
            <person name="Smith A.J."/>
            <person name="Vanacova S."/>
            <person name="Villalvazo M."/>
            <person name="Haas B.J."/>
            <person name="Pertea M."/>
            <person name="Feldblyum T.V."/>
            <person name="Utterback T.R."/>
            <person name="Shu C.L."/>
            <person name="Osoegawa K."/>
            <person name="de Jong P.J."/>
            <person name="Hrdy I."/>
            <person name="Horvathova L."/>
            <person name="Zubacova Z."/>
            <person name="Dolezal P."/>
            <person name="Malik S.B."/>
            <person name="Logsdon J.M. Jr."/>
            <person name="Henze K."/>
            <person name="Gupta A."/>
            <person name="Wang C.C."/>
            <person name="Dunne R.L."/>
            <person name="Upcroft J.A."/>
            <person name="Upcroft P."/>
            <person name="White O."/>
            <person name="Salzberg S.L."/>
            <person name="Tang P."/>
            <person name="Chiu C.-H."/>
            <person name="Lee Y.-S."/>
            <person name="Embley T.M."/>
            <person name="Coombs G.H."/>
            <person name="Mottram J.C."/>
            <person name="Tachezy J."/>
            <person name="Fraser-Liggett C.M."/>
            <person name="Johnson P.J."/>
        </authorList>
    </citation>
    <scope>NUCLEOTIDE SEQUENCE [LARGE SCALE GENOMIC DNA]</scope>
    <source>
        <strain evidence="1">G3</strain>
    </source>
</reference>
<dbReference type="KEGG" id="tva:4765487"/>
<proteinExistence type="predicted"/>
<dbReference type="AlphaFoldDB" id="A2EIB1"/>
<dbReference type="VEuPathDB" id="TrichDB:TVAG_334050"/>
<dbReference type="EMBL" id="DS113396">
    <property type="protein sequence ID" value="EAY07593.1"/>
    <property type="molecule type" value="Genomic_DNA"/>
</dbReference>
<accession>A2EIB1</accession>
<dbReference type="RefSeq" id="XP_001319816.1">
    <property type="nucleotide sequence ID" value="XM_001319781.1"/>
</dbReference>
<organism evidence="1 2">
    <name type="scientific">Trichomonas vaginalis (strain ATCC PRA-98 / G3)</name>
    <dbReference type="NCBI Taxonomy" id="412133"/>
    <lineage>
        <taxon>Eukaryota</taxon>
        <taxon>Metamonada</taxon>
        <taxon>Parabasalia</taxon>
        <taxon>Trichomonadida</taxon>
        <taxon>Trichomonadidae</taxon>
        <taxon>Trichomonas</taxon>
    </lineage>
</organism>
<reference evidence="1" key="1">
    <citation type="submission" date="2006-10" db="EMBL/GenBank/DDBJ databases">
        <authorList>
            <person name="Amadeo P."/>
            <person name="Zhao Q."/>
            <person name="Wortman J."/>
            <person name="Fraser-Liggett C."/>
            <person name="Carlton J."/>
        </authorList>
    </citation>
    <scope>NUCLEOTIDE SEQUENCE</scope>
    <source>
        <strain evidence="1">G3</strain>
    </source>
</reference>
<dbReference type="InParanoid" id="A2EIB1"/>
<sequence>MGKLDDAKNQIQVLNAYLSSEYKKTATILQHSSNTLRSNISLKKYPSAFENVTMICSSYDKEQAIDYLMTSIKNVQANLNQIFASKEVPSNVAMDIAAMCYAAKLGLFEAVTKYVNHFFVPIYKATEVENLAHSSLVPKELSKLKRPENYTMEELHIFVQNYEKQMRMDFTWFFEQYPINANRPPEHTVNVKIGGRTISNNNIQPPPAAAKNNLAQIASSPSLLTSSLPLPAPKEFSIEDFINMQQDLTKILKNWKDLPTN</sequence>
<name>A2EIB1_TRIV3</name>
<dbReference type="OrthoDB" id="10525648at2759"/>
<dbReference type="VEuPathDB" id="TrichDB:TVAGG3_0060410"/>
<gene>
    <name evidence="1" type="ORF">TVAG_334050</name>
</gene>
<dbReference type="Proteomes" id="UP000001542">
    <property type="component" value="Unassembled WGS sequence"/>
</dbReference>
<protein>
    <submittedName>
        <fullName evidence="1">Uncharacterized protein</fullName>
    </submittedName>
</protein>
<evidence type="ECO:0000313" key="1">
    <source>
        <dbReference type="EMBL" id="EAY07593.1"/>
    </source>
</evidence>
<keyword evidence="2" id="KW-1185">Reference proteome</keyword>